<sequence>MMKVKAFAFVVLLCCSNWVMADKVVRVLGVQEALLSSRAANDFRAQLEREFASEEAALMDLERQAVAARDRMQQNRGLVSDEEFHQLGLQFEKAYLEFQGRAEQMGQRRMEREEEFLTQMRPKLDQAIRTLIENENIEVIVAKQATVYTSSAVDITPRVIELLNQQ</sequence>
<feature type="signal peptide" evidence="4">
    <location>
        <begin position="1"/>
        <end position="21"/>
    </location>
</feature>
<accession>A0A063Y7Y7</accession>
<dbReference type="GO" id="GO:0005829">
    <property type="term" value="C:cytosol"/>
    <property type="evidence" value="ECO:0007669"/>
    <property type="project" value="TreeGrafter"/>
</dbReference>
<keyword evidence="6" id="KW-1185">Reference proteome</keyword>
<proteinExistence type="inferred from homology"/>
<dbReference type="AlphaFoldDB" id="A0A063Y7Y7"/>
<dbReference type="InterPro" id="IPR005632">
    <property type="entry name" value="Chaperone_Skp"/>
</dbReference>
<reference evidence="5 6" key="1">
    <citation type="journal article" date="2005" name="Int. J. Syst. Evol. Microbiol.">
        <title>Nitrincola lacisaponensis gen. nov., sp. nov., a novel alkaliphilic bacterium isolated from an alkaline, saline lake.</title>
        <authorList>
            <person name="Dimitriu P.A."/>
            <person name="Shukla S.K."/>
            <person name="Conradt J."/>
            <person name="Marquez M.C."/>
            <person name="Ventosa A."/>
            <person name="Maglia A."/>
            <person name="Peyton B.M."/>
            <person name="Pinkart H.C."/>
            <person name="Mormile M.R."/>
        </authorList>
    </citation>
    <scope>NUCLEOTIDE SEQUENCE [LARGE SCALE GENOMIC DNA]</scope>
    <source>
        <strain evidence="5 6">4CA</strain>
    </source>
</reference>
<dbReference type="GO" id="GO:0050821">
    <property type="term" value="P:protein stabilization"/>
    <property type="evidence" value="ECO:0007669"/>
    <property type="project" value="TreeGrafter"/>
</dbReference>
<evidence type="ECO:0000256" key="4">
    <source>
        <dbReference type="SAM" id="SignalP"/>
    </source>
</evidence>
<evidence type="ECO:0000256" key="3">
    <source>
        <dbReference type="SAM" id="Coils"/>
    </source>
</evidence>
<dbReference type="STRING" id="267850.ADINL_1079"/>
<evidence type="ECO:0000313" key="5">
    <source>
        <dbReference type="EMBL" id="KDE40487.1"/>
    </source>
</evidence>
<dbReference type="SUPFAM" id="SSF111384">
    <property type="entry name" value="OmpH-like"/>
    <property type="match status" value="1"/>
</dbReference>
<dbReference type="Proteomes" id="UP000027318">
    <property type="component" value="Unassembled WGS sequence"/>
</dbReference>
<dbReference type="Pfam" id="PF03938">
    <property type="entry name" value="OmpH"/>
    <property type="match status" value="1"/>
</dbReference>
<dbReference type="EMBL" id="JMSZ01000016">
    <property type="protein sequence ID" value="KDE40487.1"/>
    <property type="molecule type" value="Genomic_DNA"/>
</dbReference>
<dbReference type="PANTHER" id="PTHR35089">
    <property type="entry name" value="CHAPERONE PROTEIN SKP"/>
    <property type="match status" value="1"/>
</dbReference>
<feature type="coiled-coil region" evidence="3">
    <location>
        <begin position="44"/>
        <end position="71"/>
    </location>
</feature>
<gene>
    <name evidence="5" type="ORF">ADINL_1079</name>
</gene>
<comment type="caution">
    <text evidence="5">The sequence shown here is derived from an EMBL/GenBank/DDBJ whole genome shotgun (WGS) entry which is preliminary data.</text>
</comment>
<dbReference type="Gene3D" id="3.30.910.20">
    <property type="entry name" value="Skp domain"/>
    <property type="match status" value="1"/>
</dbReference>
<protein>
    <submittedName>
        <fullName evidence="5">Outer membrane protein H</fullName>
    </submittedName>
</protein>
<evidence type="ECO:0000256" key="2">
    <source>
        <dbReference type="ARBA" id="ARBA00022729"/>
    </source>
</evidence>
<name>A0A063Y7Y7_9GAMM</name>
<keyword evidence="2 4" id="KW-0732">Signal</keyword>
<keyword evidence="3" id="KW-0175">Coiled coil</keyword>
<dbReference type="InterPro" id="IPR024930">
    <property type="entry name" value="Skp_dom_sf"/>
</dbReference>
<evidence type="ECO:0000313" key="6">
    <source>
        <dbReference type="Proteomes" id="UP000027318"/>
    </source>
</evidence>
<dbReference type="GO" id="GO:0051082">
    <property type="term" value="F:unfolded protein binding"/>
    <property type="evidence" value="ECO:0007669"/>
    <property type="project" value="InterPro"/>
</dbReference>
<dbReference type="SMART" id="SM00935">
    <property type="entry name" value="OmpH"/>
    <property type="match status" value="1"/>
</dbReference>
<feature type="chain" id="PRO_5001620261" evidence="4">
    <location>
        <begin position="22"/>
        <end position="166"/>
    </location>
</feature>
<evidence type="ECO:0000256" key="1">
    <source>
        <dbReference type="ARBA" id="ARBA00009091"/>
    </source>
</evidence>
<comment type="similarity">
    <text evidence="1">Belongs to the Skp family.</text>
</comment>
<organism evidence="5 6">
    <name type="scientific">Nitrincola lacisaponensis</name>
    <dbReference type="NCBI Taxonomy" id="267850"/>
    <lineage>
        <taxon>Bacteria</taxon>
        <taxon>Pseudomonadati</taxon>
        <taxon>Pseudomonadota</taxon>
        <taxon>Gammaproteobacteria</taxon>
        <taxon>Oceanospirillales</taxon>
        <taxon>Oceanospirillaceae</taxon>
        <taxon>Nitrincola</taxon>
    </lineage>
</organism>
<dbReference type="PANTHER" id="PTHR35089:SF1">
    <property type="entry name" value="CHAPERONE PROTEIN SKP"/>
    <property type="match status" value="1"/>
</dbReference>
<dbReference type="RefSeq" id="WP_051632583.1">
    <property type="nucleotide sequence ID" value="NZ_JBKBNO010000001.1"/>
</dbReference>